<accession>A0A1G2SNJ2</accession>
<dbReference type="Proteomes" id="UP000178168">
    <property type="component" value="Unassembled WGS sequence"/>
</dbReference>
<sequence length="245" mass="27548">MFLKVKKLDEREKEICLKTISSKATFSLVADALVRNEGISIVRMGDGERKLLQAFDGEPFTAFETVRPGWNEHLGVEGLDIETIKANIIEAGNSCTYFAPSVSGVHQNEYRLYDHFRERKVYLDNFFVNDWTPQMVRMLLEESDGVYVMHREYDLLIKNFIRTYKIPAEKFSGFEKRNWKDNEEAIQAAGESGKQLVLFSAGPAGKIIAPHIAATGKVVLDVGNTLHGWSIGEMHQNSACGGSIN</sequence>
<organism evidence="2 3">
    <name type="scientific">Candidatus Yonathbacteria bacterium RIFOXYD1_FULL_52_36</name>
    <dbReference type="NCBI Taxonomy" id="1802730"/>
    <lineage>
        <taxon>Bacteria</taxon>
        <taxon>Candidatus Yonathiibacteriota</taxon>
    </lineage>
</organism>
<dbReference type="InterPro" id="IPR055171">
    <property type="entry name" value="GT-D-like"/>
</dbReference>
<evidence type="ECO:0000259" key="1">
    <source>
        <dbReference type="Pfam" id="PF22882"/>
    </source>
</evidence>
<gene>
    <name evidence="2" type="ORF">A2591_02695</name>
</gene>
<name>A0A1G2SNJ2_9BACT</name>
<dbReference type="EMBL" id="MHUZ01000002">
    <property type="protein sequence ID" value="OHA86382.1"/>
    <property type="molecule type" value="Genomic_DNA"/>
</dbReference>
<evidence type="ECO:0000313" key="2">
    <source>
        <dbReference type="EMBL" id="OHA86382.1"/>
    </source>
</evidence>
<dbReference type="AlphaFoldDB" id="A0A1G2SNJ2"/>
<dbReference type="Pfam" id="PF22882">
    <property type="entry name" value="GT-D-like"/>
    <property type="match status" value="1"/>
</dbReference>
<comment type="caution">
    <text evidence="2">The sequence shown here is derived from an EMBL/GenBank/DDBJ whole genome shotgun (WGS) entry which is preliminary data.</text>
</comment>
<proteinExistence type="predicted"/>
<reference evidence="2 3" key="1">
    <citation type="journal article" date="2016" name="Nat. Commun.">
        <title>Thousands of microbial genomes shed light on interconnected biogeochemical processes in an aquifer system.</title>
        <authorList>
            <person name="Anantharaman K."/>
            <person name="Brown C.T."/>
            <person name="Hug L.A."/>
            <person name="Sharon I."/>
            <person name="Castelle C.J."/>
            <person name="Probst A.J."/>
            <person name="Thomas B.C."/>
            <person name="Singh A."/>
            <person name="Wilkins M.J."/>
            <person name="Karaoz U."/>
            <person name="Brodie E.L."/>
            <person name="Williams K.H."/>
            <person name="Hubbard S.S."/>
            <person name="Banfield J.F."/>
        </authorList>
    </citation>
    <scope>NUCLEOTIDE SEQUENCE [LARGE SCALE GENOMIC DNA]</scope>
</reference>
<evidence type="ECO:0000313" key="3">
    <source>
        <dbReference type="Proteomes" id="UP000178168"/>
    </source>
</evidence>
<protein>
    <recommendedName>
        <fullName evidence="1">GT-D fold-like domain-containing protein</fullName>
    </recommendedName>
</protein>
<dbReference type="STRING" id="1802730.A2591_02695"/>
<feature type="domain" description="GT-D fold-like" evidence="1">
    <location>
        <begin position="23"/>
        <end position="225"/>
    </location>
</feature>